<gene>
    <name evidence="2" type="ORF">GCM10007971_38500</name>
</gene>
<evidence type="ECO:0000313" key="3">
    <source>
        <dbReference type="Proteomes" id="UP000624041"/>
    </source>
</evidence>
<evidence type="ECO:0000256" key="1">
    <source>
        <dbReference type="SAM" id="Phobius"/>
    </source>
</evidence>
<comment type="caution">
    <text evidence="2">The sequence shown here is derived from an EMBL/GenBank/DDBJ whole genome shotgun (WGS) entry which is preliminary data.</text>
</comment>
<keyword evidence="3" id="KW-1185">Reference proteome</keyword>
<sequence length="83" mass="10087">MRKWLINVVFFIVLNFILIIVDSTTLINNFDFGKFGNEMLQKEIFTKWFNFYETPFFNVVLFFATIHIILFPFYGIIYTVRKK</sequence>
<keyword evidence="1" id="KW-0812">Transmembrane</keyword>
<evidence type="ECO:0000313" key="2">
    <source>
        <dbReference type="EMBL" id="GGN67560.1"/>
    </source>
</evidence>
<feature type="transmembrane region" description="Helical" evidence="1">
    <location>
        <begin position="56"/>
        <end position="80"/>
    </location>
</feature>
<proteinExistence type="predicted"/>
<dbReference type="Proteomes" id="UP000624041">
    <property type="component" value="Unassembled WGS sequence"/>
</dbReference>
<protein>
    <submittedName>
        <fullName evidence="2">Uncharacterized protein</fullName>
    </submittedName>
</protein>
<keyword evidence="1" id="KW-1133">Transmembrane helix</keyword>
<keyword evidence="1" id="KW-0472">Membrane</keyword>
<dbReference type="EMBL" id="BMOS01000063">
    <property type="protein sequence ID" value="GGN67560.1"/>
    <property type="molecule type" value="Genomic_DNA"/>
</dbReference>
<feature type="transmembrane region" description="Helical" evidence="1">
    <location>
        <begin position="5"/>
        <end position="27"/>
    </location>
</feature>
<dbReference type="AlphaFoldDB" id="A0A918D5I1"/>
<dbReference type="RefSeq" id="WP_188859831.1">
    <property type="nucleotide sequence ID" value="NZ_BMOS01000063.1"/>
</dbReference>
<dbReference type="InterPro" id="IPR025627">
    <property type="entry name" value="YfzA"/>
</dbReference>
<reference evidence="2" key="2">
    <citation type="submission" date="2020-09" db="EMBL/GenBank/DDBJ databases">
        <authorList>
            <person name="Sun Q."/>
            <person name="Ohkuma M."/>
        </authorList>
    </citation>
    <scope>NUCLEOTIDE SEQUENCE</scope>
    <source>
        <strain evidence="2">JCM 17251</strain>
    </source>
</reference>
<accession>A0A918D5I1</accession>
<reference evidence="2" key="1">
    <citation type="journal article" date="2014" name="Int. J. Syst. Evol. Microbiol.">
        <title>Complete genome sequence of Corynebacterium casei LMG S-19264T (=DSM 44701T), isolated from a smear-ripened cheese.</title>
        <authorList>
            <consortium name="US DOE Joint Genome Institute (JGI-PGF)"/>
            <person name="Walter F."/>
            <person name="Albersmeier A."/>
            <person name="Kalinowski J."/>
            <person name="Ruckert C."/>
        </authorList>
    </citation>
    <scope>NUCLEOTIDE SEQUENCE</scope>
    <source>
        <strain evidence="2">JCM 17251</strain>
    </source>
</reference>
<name>A0A918D5I1_9BACI</name>
<organism evidence="2 3">
    <name type="scientific">Oceanobacillus indicireducens</name>
    <dbReference type="NCBI Taxonomy" id="1004261"/>
    <lineage>
        <taxon>Bacteria</taxon>
        <taxon>Bacillati</taxon>
        <taxon>Bacillota</taxon>
        <taxon>Bacilli</taxon>
        <taxon>Bacillales</taxon>
        <taxon>Bacillaceae</taxon>
        <taxon>Oceanobacillus</taxon>
    </lineage>
</organism>
<dbReference type="Pfam" id="PF14118">
    <property type="entry name" value="YfzA"/>
    <property type="match status" value="1"/>
</dbReference>